<gene>
    <name evidence="1" type="ORF">B9G98_03309</name>
</gene>
<dbReference type="GeneID" id="36517057"/>
<keyword evidence="2" id="KW-1185">Reference proteome</keyword>
<reference evidence="1 2" key="1">
    <citation type="submission" date="2017-04" db="EMBL/GenBank/DDBJ databases">
        <title>Genome sequencing of [Candida] sorbophila.</title>
        <authorList>
            <person name="Ahn J.O."/>
        </authorList>
    </citation>
    <scope>NUCLEOTIDE SEQUENCE [LARGE SCALE GENOMIC DNA]</scope>
    <source>
        <strain evidence="1 2">DS02</strain>
    </source>
</reference>
<dbReference type="Proteomes" id="UP000238350">
    <property type="component" value="Unassembled WGS sequence"/>
</dbReference>
<protein>
    <submittedName>
        <fullName evidence="1">Uncharacterized protein</fullName>
    </submittedName>
</protein>
<evidence type="ECO:0000313" key="1">
    <source>
        <dbReference type="EMBL" id="PRT55689.1"/>
    </source>
</evidence>
<organism evidence="1 2">
    <name type="scientific">Wickerhamiella sorbophila</name>
    <dbReference type="NCBI Taxonomy" id="45607"/>
    <lineage>
        <taxon>Eukaryota</taxon>
        <taxon>Fungi</taxon>
        <taxon>Dikarya</taxon>
        <taxon>Ascomycota</taxon>
        <taxon>Saccharomycotina</taxon>
        <taxon>Dipodascomycetes</taxon>
        <taxon>Dipodascales</taxon>
        <taxon>Trichomonascaceae</taxon>
        <taxon>Wickerhamiella</taxon>
    </lineage>
</organism>
<dbReference type="AlphaFoldDB" id="A0A2T0FL31"/>
<accession>A0A2T0FL31</accession>
<proteinExistence type="predicted"/>
<comment type="caution">
    <text evidence="1">The sequence shown here is derived from an EMBL/GenBank/DDBJ whole genome shotgun (WGS) entry which is preliminary data.</text>
</comment>
<sequence>MSVETSTPTYLNKHRTFMAEDFDSVSERRAYASETAFLKARRIMANLADSTDALSTSEAHMLLTELCELCLDSDMALAMLENGFLDECVLLFRGNPTYTVQLVVTTFICICLHCRVGRAYYSRNLTHTTKFLVEMLKNTRAIPDKLNRYYESSNIAKANVLPLAFTAFAWPHLIIPESPVTPDVPKEYETMGRQIFESSKSYIEDNQVLPPLPPFAECEYVNGTIKTCGAITEDFTISNLAVHCLFMLLDAGELTRFVFKRQAPYLHKMHAVQSVFERNSMNHKLYLIELLNLNRLVQDNDALSSFENTLWRAFQQYALDPAKWALQGKYALQALIILESNCKSSVLKSKRHKVLLQKYLLELDTSGVDVQDPCVAMAWGLALLLGENFVSKSFLGLLISKMIKGFQNSRPYNPHHAYICWVVGAFFLQGYLEIPAVVLRRMIDCIEQFGAVGTKLEMMAKELEKKLPEQRYCKSGQKRASEGFNPPAKHIKRAPKFAHVVGPSSTFFWGLASQLYLSRIHTVCEDTVSPWNIVPEYIVTEQQLYPDTPSSPKVKPTEAIMPPNPVEELSPPSLPPIPETTLIAPKTPQFSSEATVDWTPQSVRGFGESRHPTSIPPPLRLNSGITEPKIEEEVSDLSHAMPTFTAMFGLQESASSLGCQSTANVSGKLLPPAEISQCFLQDSAVLFSVSPAKFQTFNPSLESDSRVEPTSAFLRVPFTPVSASLGPAMH</sequence>
<evidence type="ECO:0000313" key="2">
    <source>
        <dbReference type="Proteomes" id="UP000238350"/>
    </source>
</evidence>
<dbReference type="RefSeq" id="XP_024665634.1">
    <property type="nucleotide sequence ID" value="XM_024809866.1"/>
</dbReference>
<dbReference type="EMBL" id="NDIQ01000022">
    <property type="protein sequence ID" value="PRT55689.1"/>
    <property type="molecule type" value="Genomic_DNA"/>
</dbReference>
<name>A0A2T0FL31_9ASCO</name>